<dbReference type="GO" id="GO:1990961">
    <property type="term" value="P:xenobiotic detoxification by transmembrane export across the plasma membrane"/>
    <property type="evidence" value="ECO:0007669"/>
    <property type="project" value="InterPro"/>
</dbReference>
<feature type="transmembrane region" description="Helical" evidence="6">
    <location>
        <begin position="221"/>
        <end position="245"/>
    </location>
</feature>
<accession>A0A1X7TZQ0</accession>
<feature type="transmembrane region" description="Helical" evidence="6">
    <location>
        <begin position="474"/>
        <end position="500"/>
    </location>
</feature>
<comment type="similarity">
    <text evidence="2 6">Belongs to the multi antimicrobial extrusion (MATE) (TC 2.A.66.1) family.</text>
</comment>
<feature type="transmembrane region" description="Helical" evidence="6">
    <location>
        <begin position="374"/>
        <end position="396"/>
    </location>
</feature>
<feature type="compositionally biased region" description="Basic and acidic residues" evidence="7">
    <location>
        <begin position="509"/>
        <end position="541"/>
    </location>
</feature>
<evidence type="ECO:0000256" key="3">
    <source>
        <dbReference type="ARBA" id="ARBA00022692"/>
    </source>
</evidence>
<feature type="transmembrane region" description="Helical" evidence="6">
    <location>
        <begin position="193"/>
        <end position="212"/>
    </location>
</feature>
<evidence type="ECO:0000256" key="2">
    <source>
        <dbReference type="ARBA" id="ARBA00010199"/>
    </source>
</evidence>
<dbReference type="EnsemblMetazoa" id="Aqu2.1.20603_001">
    <property type="protein sequence ID" value="Aqu2.1.20603_001"/>
    <property type="gene ID" value="Aqu2.1.20603"/>
</dbReference>
<dbReference type="InParanoid" id="A0A1X7TZQ0"/>
<dbReference type="Pfam" id="PF01554">
    <property type="entry name" value="MatE"/>
    <property type="match status" value="2"/>
</dbReference>
<keyword evidence="4 6" id="KW-1133">Transmembrane helix</keyword>
<dbReference type="InterPro" id="IPR002528">
    <property type="entry name" value="MATE_fam"/>
</dbReference>
<organism evidence="8">
    <name type="scientific">Amphimedon queenslandica</name>
    <name type="common">Sponge</name>
    <dbReference type="NCBI Taxonomy" id="400682"/>
    <lineage>
        <taxon>Eukaryota</taxon>
        <taxon>Metazoa</taxon>
        <taxon>Porifera</taxon>
        <taxon>Demospongiae</taxon>
        <taxon>Heteroscleromorpha</taxon>
        <taxon>Haplosclerida</taxon>
        <taxon>Niphatidae</taxon>
        <taxon>Amphimedon</taxon>
    </lineage>
</organism>
<feature type="compositionally biased region" description="Acidic residues" evidence="7">
    <location>
        <begin position="542"/>
        <end position="580"/>
    </location>
</feature>
<feature type="transmembrane region" description="Helical" evidence="6">
    <location>
        <begin position="704"/>
        <end position="725"/>
    </location>
</feature>
<feature type="transmembrane region" description="Helical" evidence="6">
    <location>
        <begin position="659"/>
        <end position="684"/>
    </location>
</feature>
<evidence type="ECO:0000256" key="1">
    <source>
        <dbReference type="ARBA" id="ARBA00004141"/>
    </source>
</evidence>
<feature type="transmembrane region" description="Helical" evidence="6">
    <location>
        <begin position="305"/>
        <end position="325"/>
    </location>
</feature>
<name>A0A1X7TZQ0_AMPQE</name>
<evidence type="ECO:0000256" key="6">
    <source>
        <dbReference type="RuleBase" id="RU004914"/>
    </source>
</evidence>
<keyword evidence="3 6" id="KW-0812">Transmembrane</keyword>
<dbReference type="PANTHER" id="PTHR11206">
    <property type="entry name" value="MULTIDRUG RESISTANCE PROTEIN"/>
    <property type="match status" value="1"/>
</dbReference>
<evidence type="ECO:0000256" key="4">
    <source>
        <dbReference type="ARBA" id="ARBA00022989"/>
    </source>
</evidence>
<proteinExistence type="inferred from homology"/>
<feature type="transmembrane region" description="Helical" evidence="6">
    <location>
        <begin position="153"/>
        <end position="173"/>
    </location>
</feature>
<feature type="region of interest" description="Disordered" evidence="7">
    <location>
        <begin position="509"/>
        <end position="610"/>
    </location>
</feature>
<feature type="transmembrane region" description="Helical" evidence="6">
    <location>
        <begin position="745"/>
        <end position="774"/>
    </location>
</feature>
<feature type="region of interest" description="Disordered" evidence="7">
    <location>
        <begin position="804"/>
        <end position="833"/>
    </location>
</feature>
<feature type="transmembrane region" description="Helical" evidence="6">
    <location>
        <begin position="76"/>
        <end position="96"/>
    </location>
</feature>
<dbReference type="STRING" id="400682.A0A1X7TZQ0"/>
<protein>
    <recommendedName>
        <fullName evidence="6">Multidrug and toxin extrusion protein</fullName>
    </recommendedName>
</protein>
<evidence type="ECO:0000313" key="8">
    <source>
        <dbReference type="EnsemblMetazoa" id="Aqu2.1.20603_001"/>
    </source>
</evidence>
<reference evidence="8" key="1">
    <citation type="submission" date="2017-05" db="UniProtKB">
        <authorList>
            <consortium name="EnsemblMetazoa"/>
        </authorList>
    </citation>
    <scope>IDENTIFICATION</scope>
</reference>
<feature type="transmembrane region" description="Helical" evidence="6">
    <location>
        <begin position="444"/>
        <end position="468"/>
    </location>
</feature>
<comment type="subcellular location">
    <subcellularLocation>
        <location evidence="1">Membrane</location>
        <topology evidence="1">Multi-pass membrane protein</topology>
    </subcellularLocation>
</comment>
<dbReference type="InterPro" id="IPR045069">
    <property type="entry name" value="MATE_euk"/>
</dbReference>
<feature type="compositionally biased region" description="Acidic residues" evidence="7">
    <location>
        <begin position="810"/>
        <end position="820"/>
    </location>
</feature>
<evidence type="ECO:0000256" key="5">
    <source>
        <dbReference type="ARBA" id="ARBA00023136"/>
    </source>
</evidence>
<dbReference type="eggNOG" id="KOG1347">
    <property type="taxonomic scope" value="Eukaryota"/>
</dbReference>
<dbReference type="GO" id="GO:0015297">
    <property type="term" value="F:antiporter activity"/>
    <property type="evidence" value="ECO:0007669"/>
    <property type="project" value="InterPro"/>
</dbReference>
<feature type="transmembrane region" description="Helical" evidence="6">
    <location>
        <begin position="331"/>
        <end position="353"/>
    </location>
</feature>
<dbReference type="GO" id="GO:0042910">
    <property type="term" value="F:xenobiotic transmembrane transporter activity"/>
    <property type="evidence" value="ECO:0007669"/>
    <property type="project" value="InterPro"/>
</dbReference>
<feature type="region of interest" description="Disordered" evidence="7">
    <location>
        <begin position="1"/>
        <end position="42"/>
    </location>
</feature>
<sequence length="833" mass="92898">MSYRSSNMVDGRDGKEVNSIEQGSSSSWSIQTEPKPPSNGRQRRVWEGRSFFRRLWSGLCSYWVIAELWTVTKLSIPIGLSFVLQQTIYSIALIFAGHLPDEENTSLNLDSLALANSMINVTGLSIGIGLSSAADTLCAQTYGYKNYKRVGIIFQRGLLILLLTALFICWLLLNTESFLLLLQQPPCVARLTGRIVQILTLSLPGIFLFTMLQKFLQTQSIVWPFILCAFATNVIHVIIIAIFVYVFHFGVIGIAVAYVISNYVQPLLLILYIKVMKLHKKTWGGWTLDCFDGWMEFCKLGLPGVGMITVEWGSFEVTAFVLGSLGEVELAINTILINTITFLFMISLGLSVAASIRVGNELGAGNPVKAKRSAIVCIGANAVVVLILSAVVEGMGSNIGKLYNVEQAVMEKLPNVIRLLGFVIITDQLQGVMSGVIRGIGHQLWGAGVNFIAFYIIGLPIGIPLAIFTSLKSFGMWIGLFSASLTQVVGYGIILLCLNWKKESQLAMKRGEGEKEGHHHRNEEEEGERIELQEYRPVRLEEELECDEERNENETMGENENEIEENENEIEENENEDQDDRELLTDKLLEDDDDDDKKQENAPEITLQTSTRKSKKVRITKILLTKGVLVNKDRRFSLAFKMMDVLFSSKKDSRDFGKICIFFSRACGTIASVIILLCGLISLLPLPSLTTTLSQYPRCLGVGFIFIISSVLMFFMEVTILGVCVERLSFINGLLKYLKNWHRSVLYMGVSITPIVLWCLSASTIIPMILFFLIGALNFVLAIGQKADHSDVLAARWQRIGDEELGNTKDEDDDEDEQNEGETLQGETSLSKS</sequence>
<keyword evidence="5 6" id="KW-0472">Membrane</keyword>
<feature type="transmembrane region" description="Helical" evidence="6">
    <location>
        <begin position="416"/>
        <end position="437"/>
    </location>
</feature>
<dbReference type="AlphaFoldDB" id="A0A1X7TZQ0"/>
<dbReference type="GO" id="GO:0016020">
    <property type="term" value="C:membrane"/>
    <property type="evidence" value="ECO:0007669"/>
    <property type="project" value="UniProtKB-SubCell"/>
</dbReference>
<dbReference type="OrthoDB" id="2126698at2759"/>
<feature type="transmembrane region" description="Helical" evidence="6">
    <location>
        <begin position="251"/>
        <end position="273"/>
    </location>
</feature>
<dbReference type="CDD" id="cd13132">
    <property type="entry name" value="MATE_eukaryotic"/>
    <property type="match status" value="1"/>
</dbReference>
<evidence type="ECO:0000256" key="7">
    <source>
        <dbReference type="SAM" id="MobiDB-lite"/>
    </source>
</evidence>
<dbReference type="NCBIfam" id="TIGR00797">
    <property type="entry name" value="matE"/>
    <property type="match status" value="1"/>
</dbReference>